<evidence type="ECO:0000313" key="2">
    <source>
        <dbReference type="EMBL" id="KZV79537.1"/>
    </source>
</evidence>
<dbReference type="InterPro" id="IPR001810">
    <property type="entry name" value="F-box_dom"/>
</dbReference>
<dbReference type="InterPro" id="IPR032675">
    <property type="entry name" value="LRR_dom_sf"/>
</dbReference>
<dbReference type="STRING" id="1314781.A0A165AYJ5"/>
<dbReference type="EMBL" id="KV426597">
    <property type="protein sequence ID" value="KZV79537.1"/>
    <property type="molecule type" value="Genomic_DNA"/>
</dbReference>
<dbReference type="SUPFAM" id="SSF81383">
    <property type="entry name" value="F-box domain"/>
    <property type="match status" value="1"/>
</dbReference>
<feature type="domain" description="F-box" evidence="1">
    <location>
        <begin position="63"/>
        <end position="121"/>
    </location>
</feature>
<dbReference type="AlphaFoldDB" id="A0A165AYJ5"/>
<evidence type="ECO:0000313" key="3">
    <source>
        <dbReference type="Proteomes" id="UP000077266"/>
    </source>
</evidence>
<reference evidence="2 3" key="1">
    <citation type="journal article" date="2016" name="Mol. Biol. Evol.">
        <title>Comparative Genomics of Early-Diverging Mushroom-Forming Fungi Provides Insights into the Origins of Lignocellulose Decay Capabilities.</title>
        <authorList>
            <person name="Nagy L.G."/>
            <person name="Riley R."/>
            <person name="Tritt A."/>
            <person name="Adam C."/>
            <person name="Daum C."/>
            <person name="Floudas D."/>
            <person name="Sun H."/>
            <person name="Yadav J.S."/>
            <person name="Pangilinan J."/>
            <person name="Larsson K.H."/>
            <person name="Matsuura K."/>
            <person name="Barry K."/>
            <person name="Labutti K."/>
            <person name="Kuo R."/>
            <person name="Ohm R.A."/>
            <person name="Bhattacharya S.S."/>
            <person name="Shirouzu T."/>
            <person name="Yoshinaga Y."/>
            <person name="Martin F.M."/>
            <person name="Grigoriev I.V."/>
            <person name="Hibbett D.S."/>
        </authorList>
    </citation>
    <scope>NUCLEOTIDE SEQUENCE [LARGE SCALE GENOMIC DNA]</scope>
    <source>
        <strain evidence="2 3">HHB12029</strain>
    </source>
</reference>
<dbReference type="Pfam" id="PF12937">
    <property type="entry name" value="F-box-like"/>
    <property type="match status" value="1"/>
</dbReference>
<name>A0A165AYJ5_EXIGL</name>
<dbReference type="OrthoDB" id="2884925at2759"/>
<protein>
    <recommendedName>
        <fullName evidence="1">F-box domain-containing protein</fullName>
    </recommendedName>
</protein>
<evidence type="ECO:0000259" key="1">
    <source>
        <dbReference type="Pfam" id="PF12937"/>
    </source>
</evidence>
<dbReference type="Proteomes" id="UP000077266">
    <property type="component" value="Unassembled WGS sequence"/>
</dbReference>
<dbReference type="InParanoid" id="A0A165AYJ5"/>
<dbReference type="Gene3D" id="3.80.10.10">
    <property type="entry name" value="Ribonuclease Inhibitor"/>
    <property type="match status" value="1"/>
</dbReference>
<accession>A0A165AYJ5</accession>
<dbReference type="Gene3D" id="1.20.1280.50">
    <property type="match status" value="1"/>
</dbReference>
<organism evidence="2 3">
    <name type="scientific">Exidia glandulosa HHB12029</name>
    <dbReference type="NCBI Taxonomy" id="1314781"/>
    <lineage>
        <taxon>Eukaryota</taxon>
        <taxon>Fungi</taxon>
        <taxon>Dikarya</taxon>
        <taxon>Basidiomycota</taxon>
        <taxon>Agaricomycotina</taxon>
        <taxon>Agaricomycetes</taxon>
        <taxon>Auriculariales</taxon>
        <taxon>Exidiaceae</taxon>
        <taxon>Exidia</taxon>
    </lineage>
</organism>
<dbReference type="InterPro" id="IPR036047">
    <property type="entry name" value="F-box-like_dom_sf"/>
</dbReference>
<gene>
    <name evidence="2" type="ORF">EXIGLDRAFT_756895</name>
</gene>
<proteinExistence type="predicted"/>
<sequence>MSIELAVKDAINGFEARIASTFQEYSASNSSYQDVLAQCALVEHALLSALHRFRAHMNYYAPINRLPVEVLLLIFRHYHSTNCGDAPTWSSSVQPVVTITHVCRHWRAAALDDANLWTTVSAQDYNELQALPVILSRSKMRPVDIAIEWRLHILARTRASVLQALNEHLSHTRALRLHVRDEHSSDWVAALTSPAPLLETFELVRGSRLPEPLGAGIISSAERRLFGAHAPRLRDVTLENAALDTLDAPDVFRGVAELSVSQHNITPQDVRAVLASCPNVQDLNLTGSASPSALARIPQPRRGGTWPCPALTRLSFTDVNPRAVDLILPHLPLDQLALLDIVHTDAELFAVFELAPTSVAALLPAEGEEEVRSVALRGSVHPYPPRVHWDVIVINARNASRAFPLSRPQRHPALMRAIAHTPVLSVSVEMWPALVDLLSDSASFAAHRLALTVEEPNALSDLCAAALRPLHFPALRRVVISAKTRKMVPSADLLKLLEKMVAVGDLRGGKLKKLTLKGIRHKGRLDDLYSLAQQVQVGE</sequence>
<keyword evidence="3" id="KW-1185">Reference proteome</keyword>